<keyword evidence="3" id="KW-1185">Reference proteome</keyword>
<evidence type="ECO:0000256" key="1">
    <source>
        <dbReference type="SAM" id="MobiDB-lite"/>
    </source>
</evidence>
<sequence>MTLADYTEVAESAIRKPLLVRNQGHDDSKGDQSQLPPTRETAIKFKVRDLLLDGGNPLARACEPIREALLQSPFPDQQVPADSDSADLSIATALRAAIMGVEDVKAQGSFEPDHLASTLEEVKGWDVNTQ</sequence>
<comment type="caution">
    <text evidence="2">The sequence shown here is derived from an EMBL/GenBank/DDBJ whole genome shotgun (WGS) entry which is preliminary data.</text>
</comment>
<protein>
    <submittedName>
        <fullName evidence="2">Uncharacterized protein</fullName>
    </submittedName>
</protein>
<evidence type="ECO:0000313" key="2">
    <source>
        <dbReference type="EMBL" id="CAF9919317.1"/>
    </source>
</evidence>
<accession>A0A8H3F682</accession>
<dbReference type="Proteomes" id="UP000664534">
    <property type="component" value="Unassembled WGS sequence"/>
</dbReference>
<gene>
    <name evidence="2" type="ORF">IMSHALPRED_004590</name>
</gene>
<proteinExistence type="predicted"/>
<dbReference type="AlphaFoldDB" id="A0A8H3F682"/>
<feature type="region of interest" description="Disordered" evidence="1">
    <location>
        <begin position="17"/>
        <end position="39"/>
    </location>
</feature>
<organism evidence="2 3">
    <name type="scientific">Imshaugia aleurites</name>
    <dbReference type="NCBI Taxonomy" id="172621"/>
    <lineage>
        <taxon>Eukaryota</taxon>
        <taxon>Fungi</taxon>
        <taxon>Dikarya</taxon>
        <taxon>Ascomycota</taxon>
        <taxon>Pezizomycotina</taxon>
        <taxon>Lecanoromycetes</taxon>
        <taxon>OSLEUM clade</taxon>
        <taxon>Lecanoromycetidae</taxon>
        <taxon>Lecanorales</taxon>
        <taxon>Lecanorineae</taxon>
        <taxon>Parmeliaceae</taxon>
        <taxon>Imshaugia</taxon>
    </lineage>
</organism>
<evidence type="ECO:0000313" key="3">
    <source>
        <dbReference type="Proteomes" id="UP000664534"/>
    </source>
</evidence>
<reference evidence="2" key="1">
    <citation type="submission" date="2021-03" db="EMBL/GenBank/DDBJ databases">
        <authorList>
            <person name="Tagirdzhanova G."/>
        </authorList>
    </citation>
    <scope>NUCLEOTIDE SEQUENCE</scope>
</reference>
<dbReference type="EMBL" id="CAJPDT010000022">
    <property type="protein sequence ID" value="CAF9919317.1"/>
    <property type="molecule type" value="Genomic_DNA"/>
</dbReference>
<name>A0A8H3F682_9LECA</name>